<dbReference type="Gene3D" id="2.40.160.20">
    <property type="match status" value="1"/>
</dbReference>
<dbReference type="SUPFAM" id="SSF56925">
    <property type="entry name" value="OMPA-like"/>
    <property type="match status" value="1"/>
</dbReference>
<sequence length="243" mass="25716">MKNFKLSLLTLIAAGGMLSAGGDFSVITPYEIEDVQMAEEAYVEPIIEPMPEPVIVAPIPMPIPVPVKDINPSGFYAGIGISTARYKSNCSTTPTGCGPGKTDDTAGVMGRVGYDFNQYIGVEARGIRTNWRSDGGKIKHAGLFLKPMLPIGDKTNIYGLVGVAKTTTQGHLQSTDAEAAALGVGVEVDLSKDTPKNGRYGRTFDGKGDQEKGLGAFADYERMVVKSGSPDLDAVSVGVTYDF</sequence>
<dbReference type="EMBL" id="CACVAU010000022">
    <property type="protein sequence ID" value="CAA6806715.1"/>
    <property type="molecule type" value="Genomic_DNA"/>
</dbReference>
<dbReference type="Pfam" id="PF13505">
    <property type="entry name" value="OMP_b-brl"/>
    <property type="match status" value="1"/>
</dbReference>
<evidence type="ECO:0000256" key="2">
    <source>
        <dbReference type="SAM" id="SignalP"/>
    </source>
</evidence>
<dbReference type="InterPro" id="IPR027385">
    <property type="entry name" value="Beta-barrel_OMP"/>
</dbReference>
<feature type="domain" description="Outer membrane protein beta-barrel" evidence="3">
    <location>
        <begin position="71"/>
        <end position="243"/>
    </location>
</feature>
<feature type="chain" id="PRO_5028283724" description="Outer membrane protein beta-barrel domain-containing protein" evidence="2">
    <location>
        <begin position="21"/>
        <end position="243"/>
    </location>
</feature>
<accession>A0A6S6STV3</accession>
<proteinExistence type="predicted"/>
<dbReference type="AlphaFoldDB" id="A0A6S6STV3"/>
<evidence type="ECO:0000313" key="4">
    <source>
        <dbReference type="EMBL" id="CAA6806715.1"/>
    </source>
</evidence>
<keyword evidence="1 2" id="KW-0732">Signal</keyword>
<gene>
    <name evidence="4" type="ORF">HELGO_WM12845</name>
</gene>
<protein>
    <recommendedName>
        <fullName evidence="3">Outer membrane protein beta-barrel domain-containing protein</fullName>
    </recommendedName>
</protein>
<dbReference type="InterPro" id="IPR011250">
    <property type="entry name" value="OMP/PagP_B-barrel"/>
</dbReference>
<evidence type="ECO:0000256" key="1">
    <source>
        <dbReference type="ARBA" id="ARBA00022729"/>
    </source>
</evidence>
<evidence type="ECO:0000259" key="3">
    <source>
        <dbReference type="Pfam" id="PF13505"/>
    </source>
</evidence>
<name>A0A6S6STV3_9BACT</name>
<organism evidence="4">
    <name type="scientific">uncultured Sulfurovum sp</name>
    <dbReference type="NCBI Taxonomy" id="269237"/>
    <lineage>
        <taxon>Bacteria</taxon>
        <taxon>Pseudomonadati</taxon>
        <taxon>Campylobacterota</taxon>
        <taxon>Epsilonproteobacteria</taxon>
        <taxon>Campylobacterales</taxon>
        <taxon>Sulfurovaceae</taxon>
        <taxon>Sulfurovum</taxon>
        <taxon>environmental samples</taxon>
    </lineage>
</organism>
<reference evidence="4" key="1">
    <citation type="submission" date="2020-01" db="EMBL/GenBank/DDBJ databases">
        <authorList>
            <person name="Meier V. D."/>
            <person name="Meier V D."/>
        </authorList>
    </citation>
    <scope>NUCLEOTIDE SEQUENCE</scope>
    <source>
        <strain evidence="4">HLG_WM_MAG_05</strain>
    </source>
</reference>
<feature type="signal peptide" evidence="2">
    <location>
        <begin position="1"/>
        <end position="20"/>
    </location>
</feature>